<feature type="domain" description="Ricin B lectin" evidence="1">
    <location>
        <begin position="180"/>
        <end position="266"/>
    </location>
</feature>
<proteinExistence type="predicted"/>
<reference evidence="2 3" key="2">
    <citation type="submission" date="2019-04" db="EMBL/GenBank/DDBJ databases">
        <authorList>
            <person name="Yang S."/>
            <person name="Wei W."/>
        </authorList>
    </citation>
    <scope>NUCLEOTIDE SEQUENCE [LARGE SCALE GENOMIC DNA]</scope>
    <source>
        <strain evidence="3">ZP60</strain>
    </source>
</reference>
<dbReference type="PROSITE" id="PS50231">
    <property type="entry name" value="RICIN_B_LECTIN"/>
    <property type="match status" value="1"/>
</dbReference>
<dbReference type="Proteomes" id="UP000297053">
    <property type="component" value="Chromosome"/>
</dbReference>
<dbReference type="InterPro" id="IPR035992">
    <property type="entry name" value="Ricin_B-like_lectins"/>
</dbReference>
<dbReference type="InterPro" id="IPR000772">
    <property type="entry name" value="Ricin_B_lectin"/>
</dbReference>
<gene>
    <name evidence="2" type="ORF">E5139_10095</name>
</gene>
<evidence type="ECO:0000259" key="1">
    <source>
        <dbReference type="Pfam" id="PF14200"/>
    </source>
</evidence>
<dbReference type="Pfam" id="PF14200">
    <property type="entry name" value="RicinB_lectin_2"/>
    <property type="match status" value="1"/>
</dbReference>
<dbReference type="Gene3D" id="2.80.10.50">
    <property type="match status" value="1"/>
</dbReference>
<dbReference type="EMBL" id="CP039375">
    <property type="protein sequence ID" value="QCD65972.1"/>
    <property type="molecule type" value="Genomic_DNA"/>
</dbReference>
<organism evidence="2 3">
    <name type="scientific">Halomicrobium mukohataei</name>
    <dbReference type="NCBI Taxonomy" id="57705"/>
    <lineage>
        <taxon>Archaea</taxon>
        <taxon>Methanobacteriati</taxon>
        <taxon>Methanobacteriota</taxon>
        <taxon>Stenosarchaea group</taxon>
        <taxon>Halobacteria</taxon>
        <taxon>Halobacteriales</taxon>
        <taxon>Haloarculaceae</taxon>
        <taxon>Halomicrobium</taxon>
    </lineage>
</organism>
<dbReference type="PROSITE" id="PS51318">
    <property type="entry name" value="TAT"/>
    <property type="match status" value="1"/>
</dbReference>
<dbReference type="AlphaFoldDB" id="A0A4D6KF72"/>
<reference evidence="2 3" key="1">
    <citation type="submission" date="2019-04" db="EMBL/GenBank/DDBJ databases">
        <title>Complete genome sequence of Arthrobacter sp. ZXY-2 associated with effective atrazine degradation and salt adaptation.</title>
        <authorList>
            <person name="Zhao X."/>
        </authorList>
    </citation>
    <scope>NUCLEOTIDE SEQUENCE [LARGE SCALE GENOMIC DNA]</scope>
    <source>
        <strain evidence="3">ZP60</strain>
    </source>
</reference>
<name>A0A4D6KF72_9EURY</name>
<dbReference type="CDD" id="cd00161">
    <property type="entry name" value="beta-trefoil_Ricin-like"/>
    <property type="match status" value="1"/>
</dbReference>
<evidence type="ECO:0000313" key="3">
    <source>
        <dbReference type="Proteomes" id="UP000297053"/>
    </source>
</evidence>
<accession>A0A4D6KF72</accession>
<sequence length="285" mass="31246">MVDRRTLTRRGALALMGSGGALLAGQTLGLAKSTANRQTSVDVVSDSDALLGIEGTSGCGGGLSLTNNGQNQFVVEIETDAIDVLHPRTERRRKRVQFPLPPGPDNTVDVEFAPDDGTADEVRISATGQGAEIDLTRRVTTLPLSKGSYQLSPMHSDRRYLGYDWWNDNRVEQLGFPTSWYFTPTGDGCAYTIEHYWRDGVITPENRDSSGSPLVLESPDGTDYQRWNVVPIPNAPDQYRIENEGSGYVIDIEGGETETGLAAIQWPWKGSNPSVKNQFWKIAQV</sequence>
<evidence type="ECO:0000313" key="2">
    <source>
        <dbReference type="EMBL" id="QCD65972.1"/>
    </source>
</evidence>
<dbReference type="InterPro" id="IPR006311">
    <property type="entry name" value="TAT_signal"/>
</dbReference>
<protein>
    <recommendedName>
        <fullName evidence="1">Ricin B lectin domain-containing protein</fullName>
    </recommendedName>
</protein>
<dbReference type="KEGG" id="halz:E5139_10095"/>
<dbReference type="SUPFAM" id="SSF50370">
    <property type="entry name" value="Ricin B-like lectins"/>
    <property type="match status" value="1"/>
</dbReference>